<dbReference type="OrthoDB" id="5410623at2759"/>
<reference evidence="4 5" key="1">
    <citation type="submission" date="2019-04" db="EMBL/GenBank/DDBJ databases">
        <title>Comparative genomics and transcriptomics to analyze fruiting body development in filamentous ascomycetes.</title>
        <authorList>
            <consortium name="DOE Joint Genome Institute"/>
            <person name="Lutkenhaus R."/>
            <person name="Traeger S."/>
            <person name="Breuer J."/>
            <person name="Kuo A."/>
            <person name="Lipzen A."/>
            <person name="Pangilinan J."/>
            <person name="Dilworth D."/>
            <person name="Sandor L."/>
            <person name="Poggeler S."/>
            <person name="Barry K."/>
            <person name="Grigoriev I.V."/>
            <person name="Nowrousian M."/>
        </authorList>
    </citation>
    <scope>NUCLEOTIDE SEQUENCE [LARGE SCALE GENOMIC DNA]</scope>
    <source>
        <strain evidence="4 5">CBS 389.68</strain>
    </source>
</reference>
<feature type="compositionally biased region" description="Polar residues" evidence="2">
    <location>
        <begin position="162"/>
        <end position="173"/>
    </location>
</feature>
<feature type="region of interest" description="Disordered" evidence="2">
    <location>
        <begin position="146"/>
        <end position="177"/>
    </location>
</feature>
<dbReference type="InterPro" id="IPR016197">
    <property type="entry name" value="Chromo-like_dom_sf"/>
</dbReference>
<proteinExistence type="predicted"/>
<evidence type="ECO:0000256" key="2">
    <source>
        <dbReference type="SAM" id="MobiDB-lite"/>
    </source>
</evidence>
<evidence type="ECO:0000256" key="3">
    <source>
        <dbReference type="SAM" id="Phobius"/>
    </source>
</evidence>
<feature type="region of interest" description="Disordered" evidence="2">
    <location>
        <begin position="281"/>
        <end position="300"/>
    </location>
</feature>
<keyword evidence="3" id="KW-1133">Transmembrane helix</keyword>
<evidence type="ECO:0000256" key="1">
    <source>
        <dbReference type="ARBA" id="ARBA00011353"/>
    </source>
</evidence>
<dbReference type="Proteomes" id="UP000298138">
    <property type="component" value="Unassembled WGS sequence"/>
</dbReference>
<dbReference type="SUPFAM" id="SSF54160">
    <property type="entry name" value="Chromo domain-like"/>
    <property type="match status" value="1"/>
</dbReference>
<accession>A0A4S2MXV0</accession>
<sequence length="478" mass="53476">MAQLCSLAAIDNINPCELIIENFLLIITVSLVICAFLFAAEACLRDWAEKREIKEAARKERELQKKIYDEWKAEGMSQMKLRNGIRSSGITACLNGDHSACGTGSEHRYEDDDTSSFYESHYSRESTVSDDSADRQLKLEYGKVSGFESDGSMTATEDDNFLSMSESERSGTPTPRARKFVPSAIQKIKQESAWPAQKGYKALPTPPPTVKPLFDASSTIRVEPATPTKQKPQQSLYTSLNPYVREMSNTPLFTSPNANPVQLFPPNHRNEEKPFLMGSTSPSLMQATPSSKKPTIDPGDLVLRRRPMYTIIRNTSDEKDLYDGPFIVQSVLIPIPAAPPSTSLPIKDPTQGLISPTPPRTPAVYAKLKISPTSQMPNIVALRDLRPYVGNITKEDIEEGMRGMGVHGDLFSVNRIRGMKLVGNVRMVRVNWLGWGSEDDTWEVMDFAPADEIEAYRARQRRWLVETGNYLLYQQATD</sequence>
<evidence type="ECO:0000313" key="4">
    <source>
        <dbReference type="EMBL" id="TGZ81510.1"/>
    </source>
</evidence>
<keyword evidence="5" id="KW-1185">Reference proteome</keyword>
<organism evidence="4 5">
    <name type="scientific">Ascodesmis nigricans</name>
    <dbReference type="NCBI Taxonomy" id="341454"/>
    <lineage>
        <taxon>Eukaryota</taxon>
        <taxon>Fungi</taxon>
        <taxon>Dikarya</taxon>
        <taxon>Ascomycota</taxon>
        <taxon>Pezizomycotina</taxon>
        <taxon>Pezizomycetes</taxon>
        <taxon>Pezizales</taxon>
        <taxon>Ascodesmidaceae</taxon>
        <taxon>Ascodesmis</taxon>
    </lineage>
</organism>
<dbReference type="EMBL" id="ML220119">
    <property type="protein sequence ID" value="TGZ81510.1"/>
    <property type="molecule type" value="Genomic_DNA"/>
</dbReference>
<protein>
    <recommendedName>
        <fullName evidence="6">Chromo domain-containing protein</fullName>
    </recommendedName>
</protein>
<dbReference type="InParanoid" id="A0A4S2MXV0"/>
<dbReference type="CDD" id="cd00024">
    <property type="entry name" value="CD_CSD"/>
    <property type="match status" value="1"/>
</dbReference>
<gene>
    <name evidence="4" type="ORF">EX30DRAFT_395644</name>
</gene>
<feature type="compositionally biased region" description="Polar residues" evidence="2">
    <location>
        <begin position="281"/>
        <end position="293"/>
    </location>
</feature>
<name>A0A4S2MXV0_9PEZI</name>
<keyword evidence="3" id="KW-0472">Membrane</keyword>
<comment type="subunit">
    <text evidence="1">Component of the NuA4 histone acetyltransferase complex.</text>
</comment>
<keyword evidence="3" id="KW-0812">Transmembrane</keyword>
<dbReference type="AlphaFoldDB" id="A0A4S2MXV0"/>
<evidence type="ECO:0000313" key="5">
    <source>
        <dbReference type="Proteomes" id="UP000298138"/>
    </source>
</evidence>
<feature type="transmembrane region" description="Helical" evidence="3">
    <location>
        <begin position="23"/>
        <end position="44"/>
    </location>
</feature>
<dbReference type="Gene3D" id="2.40.50.40">
    <property type="match status" value="1"/>
</dbReference>
<evidence type="ECO:0008006" key="6">
    <source>
        <dbReference type="Google" id="ProtNLM"/>
    </source>
</evidence>